<feature type="compositionally biased region" description="Acidic residues" evidence="1">
    <location>
        <begin position="26"/>
        <end position="35"/>
    </location>
</feature>
<feature type="region of interest" description="Disordered" evidence="1">
    <location>
        <begin position="1"/>
        <end position="71"/>
    </location>
</feature>
<protein>
    <submittedName>
        <fullName evidence="2">Uncharacterized protein</fullName>
    </submittedName>
</protein>
<feature type="compositionally biased region" description="Basic and acidic residues" evidence="1">
    <location>
        <begin position="1"/>
        <end position="17"/>
    </location>
</feature>
<proteinExistence type="predicted"/>
<evidence type="ECO:0000256" key="1">
    <source>
        <dbReference type="SAM" id="MobiDB-lite"/>
    </source>
</evidence>
<comment type="caution">
    <text evidence="2">The sequence shown here is derived from an EMBL/GenBank/DDBJ whole genome shotgun (WGS) entry which is preliminary data.</text>
</comment>
<name>A0A392RBM9_9FABA</name>
<feature type="compositionally biased region" description="Low complexity" evidence="1">
    <location>
        <begin position="55"/>
        <end position="70"/>
    </location>
</feature>
<reference evidence="2 3" key="1">
    <citation type="journal article" date="2018" name="Front. Plant Sci.">
        <title>Red Clover (Trifolium pratense) and Zigzag Clover (T. medium) - A Picture of Genomic Similarities and Differences.</title>
        <authorList>
            <person name="Dluhosova J."/>
            <person name="Istvanek J."/>
            <person name="Nedelnik J."/>
            <person name="Repkova J."/>
        </authorList>
    </citation>
    <scope>NUCLEOTIDE SEQUENCE [LARGE SCALE GENOMIC DNA]</scope>
    <source>
        <strain evidence="3">cv. 10/8</strain>
        <tissue evidence="2">Leaf</tissue>
    </source>
</reference>
<accession>A0A392RBM9</accession>
<dbReference type="EMBL" id="LXQA010209542">
    <property type="protein sequence ID" value="MCI34023.1"/>
    <property type="molecule type" value="Genomic_DNA"/>
</dbReference>
<feature type="non-terminal residue" evidence="2">
    <location>
        <position position="119"/>
    </location>
</feature>
<feature type="compositionally biased region" description="Polar residues" evidence="1">
    <location>
        <begin position="36"/>
        <end position="54"/>
    </location>
</feature>
<keyword evidence="3" id="KW-1185">Reference proteome</keyword>
<dbReference type="Proteomes" id="UP000265520">
    <property type="component" value="Unassembled WGS sequence"/>
</dbReference>
<sequence>MVVHSDDNEKTKEEQSLFKRKRTEQSDPENMDTEADTGNPNSLKDNVTNSQAQTSPISSSLNQPNLNSNSDLDTVAEGIKLAAQIHQNKINELASLLHPLAETQTQSQQSSPLQILEQL</sequence>
<organism evidence="2 3">
    <name type="scientific">Trifolium medium</name>
    <dbReference type="NCBI Taxonomy" id="97028"/>
    <lineage>
        <taxon>Eukaryota</taxon>
        <taxon>Viridiplantae</taxon>
        <taxon>Streptophyta</taxon>
        <taxon>Embryophyta</taxon>
        <taxon>Tracheophyta</taxon>
        <taxon>Spermatophyta</taxon>
        <taxon>Magnoliopsida</taxon>
        <taxon>eudicotyledons</taxon>
        <taxon>Gunneridae</taxon>
        <taxon>Pentapetalae</taxon>
        <taxon>rosids</taxon>
        <taxon>fabids</taxon>
        <taxon>Fabales</taxon>
        <taxon>Fabaceae</taxon>
        <taxon>Papilionoideae</taxon>
        <taxon>50 kb inversion clade</taxon>
        <taxon>NPAAA clade</taxon>
        <taxon>Hologalegina</taxon>
        <taxon>IRL clade</taxon>
        <taxon>Trifolieae</taxon>
        <taxon>Trifolium</taxon>
    </lineage>
</organism>
<evidence type="ECO:0000313" key="2">
    <source>
        <dbReference type="EMBL" id="MCI34023.1"/>
    </source>
</evidence>
<dbReference type="AlphaFoldDB" id="A0A392RBM9"/>
<evidence type="ECO:0000313" key="3">
    <source>
        <dbReference type="Proteomes" id="UP000265520"/>
    </source>
</evidence>